<dbReference type="AlphaFoldDB" id="U6RP97"/>
<dbReference type="EMBL" id="AQHY01000008">
    <property type="protein sequence ID" value="EOA57606.1"/>
    <property type="molecule type" value="Genomic_DNA"/>
</dbReference>
<dbReference type="InterPro" id="IPR038653">
    <property type="entry name" value="Put_CMD_sf"/>
</dbReference>
<dbReference type="STRING" id="1121098.HMPREF1534_00668"/>
<evidence type="ECO:0000313" key="4">
    <source>
        <dbReference type="Proteomes" id="UP000017831"/>
    </source>
</evidence>
<dbReference type="InterPro" id="IPR025112">
    <property type="entry name" value="PCMD"/>
</dbReference>
<feature type="chain" id="PRO_5004678445" description="Putative carbohydrate metabolism domain-containing protein" evidence="1">
    <location>
        <begin position="23"/>
        <end position="319"/>
    </location>
</feature>
<dbReference type="GeneID" id="60063281"/>
<feature type="domain" description="Putative carbohydrate metabolism" evidence="2">
    <location>
        <begin position="75"/>
        <end position="204"/>
    </location>
</feature>
<evidence type="ECO:0000256" key="1">
    <source>
        <dbReference type="SAM" id="SignalP"/>
    </source>
</evidence>
<feature type="signal peptide" evidence="1">
    <location>
        <begin position="1"/>
        <end position="22"/>
    </location>
</feature>
<sequence>MKYYSRMSLLALLAVIPFNGFSQEREVPIKYGDMEQWVTRKIHESSIIGGNTRLLYEIAPTQEVDGNVAYENMGGSPWGTSNVMAKVMGIVKTNNTVYKEKRYHGYCARLETHIERMKVLGMVNITVLAAGAIYLGDMKEPITSTKEGVKNMNWGIPFTEKPKALRYDYKVKMSGEKNRIRLTGFSKKEVVKGQDCAITVFYLQKRTEDAQGNITAKRVGTMVVKYDKDSEGWENDATYEILYGDITQDPRYNPEFMGLRSVGYARNSKGESVLVKETGWASPDEKPTHMLLQFSSSHGGAYVGSPGNTFWVDNVKLVY</sequence>
<keyword evidence="4" id="KW-1185">Reference proteome</keyword>
<protein>
    <recommendedName>
        <fullName evidence="2">Putative carbohydrate metabolism domain-containing protein</fullName>
    </recommendedName>
</protein>
<gene>
    <name evidence="3" type="ORF">HMPREF1534_00668</name>
</gene>
<accession>U6RP97</accession>
<evidence type="ECO:0000259" key="2">
    <source>
        <dbReference type="Pfam" id="PF13201"/>
    </source>
</evidence>
<dbReference type="HOGENOM" id="CLU_859578_0_0_10"/>
<dbReference type="Proteomes" id="UP000017831">
    <property type="component" value="Unassembled WGS sequence"/>
</dbReference>
<evidence type="ECO:0000313" key="3">
    <source>
        <dbReference type="EMBL" id="EOA57606.1"/>
    </source>
</evidence>
<reference evidence="3 4" key="1">
    <citation type="submission" date="2013-04" db="EMBL/GenBank/DDBJ databases">
        <title>The Genome Sequence of Bacteroides massiliensis DSM 17679.</title>
        <authorList>
            <consortium name="The Broad Institute Genomics Platform"/>
            <person name="Earl A."/>
            <person name="Ward D."/>
            <person name="Feldgarden M."/>
            <person name="Gevers D."/>
            <person name="Martens E."/>
            <person name="Fenner L."/>
            <person name="Roux V."/>
            <person name="Mallet M.N."/>
            <person name="Raoult D."/>
            <person name="Walker B."/>
            <person name="Young S."/>
            <person name="Zeng Q."/>
            <person name="Gargeya S."/>
            <person name="Fitzgerald M."/>
            <person name="Haas B."/>
            <person name="Abouelleil A."/>
            <person name="Allen A.W."/>
            <person name="Alvarado L."/>
            <person name="Arachchi H.M."/>
            <person name="Berlin A.M."/>
            <person name="Chapman S.B."/>
            <person name="Gainer-Dewar J."/>
            <person name="Goldberg J."/>
            <person name="Griggs A."/>
            <person name="Gujja S."/>
            <person name="Hansen M."/>
            <person name="Howarth C."/>
            <person name="Imamovic A."/>
            <person name="Ireland A."/>
            <person name="Larimer J."/>
            <person name="McCowan C."/>
            <person name="Murphy C."/>
            <person name="Pearson M."/>
            <person name="Poon T.W."/>
            <person name="Priest M."/>
            <person name="Roberts A."/>
            <person name="Saif S."/>
            <person name="Shea T."/>
            <person name="Sisk P."/>
            <person name="Sykes S."/>
            <person name="Wortman J."/>
            <person name="Nusbaum C."/>
            <person name="Birren B."/>
        </authorList>
    </citation>
    <scope>NUCLEOTIDE SEQUENCE [LARGE SCALE GENOMIC DNA]</scope>
    <source>
        <strain evidence="4">B84634 / Timone 84634 / DSM 17679 / JCM 13223</strain>
    </source>
</reference>
<dbReference type="Pfam" id="PF13201">
    <property type="entry name" value="PCMD"/>
    <property type="match status" value="1"/>
</dbReference>
<dbReference type="eggNOG" id="ENOG502Z7VS">
    <property type="taxonomic scope" value="Bacteria"/>
</dbReference>
<dbReference type="RefSeq" id="WP_005937076.1">
    <property type="nucleotide sequence ID" value="NZ_KB890333.1"/>
</dbReference>
<dbReference type="OrthoDB" id="1007466at2"/>
<organism evidence="3 4">
    <name type="scientific">Phocaeicola massiliensis B84634 = Timone 84634 = DSM 17679 = JCM 13223</name>
    <dbReference type="NCBI Taxonomy" id="1121098"/>
    <lineage>
        <taxon>Bacteria</taxon>
        <taxon>Pseudomonadati</taxon>
        <taxon>Bacteroidota</taxon>
        <taxon>Bacteroidia</taxon>
        <taxon>Bacteroidales</taxon>
        <taxon>Bacteroidaceae</taxon>
        <taxon>Phocaeicola</taxon>
    </lineage>
</organism>
<proteinExistence type="predicted"/>
<dbReference type="PATRIC" id="fig|1121098.3.peg.684"/>
<name>U6RP97_9BACT</name>
<comment type="caution">
    <text evidence="3">The sequence shown here is derived from an EMBL/GenBank/DDBJ whole genome shotgun (WGS) entry which is preliminary data.</text>
</comment>
<dbReference type="Gene3D" id="2.60.120.890">
    <property type="entry name" value="BT2081, beta-jelly-roll domain"/>
    <property type="match status" value="1"/>
</dbReference>
<keyword evidence="1" id="KW-0732">Signal</keyword>